<sequence>MAEATESSCRTRCWLGAAVLGVLAALLLHLAAGVALVPSVLIGAFVAGLGGVLGPGVLCPARAPHDEVAPAAPPAEASAAPDPAAAPRVVAEAGVVRAPRASAPSGPASGPSGAHDAARPVSGLDAALARAQRPREGGAPEFLSAPRGGKADDLKLIRGIGPRLEQLLNEVGVWHFDQIAGWRARDIALVDEKMTGFHGRITRDEWVRQAREIVETRKGKG</sequence>
<evidence type="ECO:0000313" key="3">
    <source>
        <dbReference type="Proteomes" id="UP001205601"/>
    </source>
</evidence>
<accession>A0ABT2NHZ5</accession>
<dbReference type="Gene3D" id="1.10.150.20">
    <property type="entry name" value="5' to 3' exonuclease, C-terminal subdomain"/>
    <property type="match status" value="1"/>
</dbReference>
<feature type="region of interest" description="Disordered" evidence="1">
    <location>
        <begin position="100"/>
        <end position="119"/>
    </location>
</feature>
<dbReference type="EMBL" id="JAOCQF010000001">
    <property type="protein sequence ID" value="MCT8328537.1"/>
    <property type="molecule type" value="Genomic_DNA"/>
</dbReference>
<organism evidence="2 3">
    <name type="scientific">Albidovulum sediminis</name>
    <dbReference type="NCBI Taxonomy" id="3066345"/>
    <lineage>
        <taxon>Bacteria</taxon>
        <taxon>Pseudomonadati</taxon>
        <taxon>Pseudomonadota</taxon>
        <taxon>Alphaproteobacteria</taxon>
        <taxon>Rhodobacterales</taxon>
        <taxon>Paracoccaceae</taxon>
        <taxon>Albidovulum</taxon>
    </lineage>
</organism>
<evidence type="ECO:0000256" key="1">
    <source>
        <dbReference type="SAM" id="MobiDB-lite"/>
    </source>
</evidence>
<proteinExistence type="predicted"/>
<protein>
    <submittedName>
        <fullName evidence="2">Uncharacterized protein</fullName>
    </submittedName>
</protein>
<dbReference type="RefSeq" id="WP_261493965.1">
    <property type="nucleotide sequence ID" value="NZ_JAOCQF010000001.1"/>
</dbReference>
<comment type="caution">
    <text evidence="2">The sequence shown here is derived from an EMBL/GenBank/DDBJ whole genome shotgun (WGS) entry which is preliminary data.</text>
</comment>
<reference evidence="3" key="1">
    <citation type="submission" date="2023-07" db="EMBL/GenBank/DDBJ databases">
        <title>Defluviimonas sediminis sp. nov., isolated from mangrove sediment.</title>
        <authorList>
            <person name="Liu L."/>
            <person name="Li J."/>
            <person name="Huang Y."/>
            <person name="Pan J."/>
            <person name="Li M."/>
        </authorList>
    </citation>
    <scope>NUCLEOTIDE SEQUENCE [LARGE SCALE GENOMIC DNA]</scope>
    <source>
        <strain evidence="3">FT324</strain>
    </source>
</reference>
<feature type="compositionally biased region" description="Low complexity" evidence="1">
    <location>
        <begin position="100"/>
        <end position="114"/>
    </location>
</feature>
<evidence type="ECO:0000313" key="2">
    <source>
        <dbReference type="EMBL" id="MCT8328537.1"/>
    </source>
</evidence>
<dbReference type="Proteomes" id="UP001205601">
    <property type="component" value="Unassembled WGS sequence"/>
</dbReference>
<gene>
    <name evidence="2" type="ORF">N5I32_03310</name>
</gene>
<keyword evidence="3" id="KW-1185">Reference proteome</keyword>
<name>A0ABT2NHZ5_9RHOB</name>